<accession>A0ABU3VP89</accession>
<dbReference type="EMBL" id="JAWDKC010000013">
    <property type="protein sequence ID" value="MDV0445181.1"/>
    <property type="molecule type" value="Genomic_DNA"/>
</dbReference>
<sequence length="331" mass="37517">MKLYLNIICIFLILTVLCNLSIASDEDNTFSIYTPEYEKLDEMEKKKINEASDQWYEDHTFNVTVTKIFTSNPVDSKTTELIVEEIYESNDLKFKKMFNSSSLSSVDKYLVDSTPNEVIIDGKAISLKTHSEDIFSSEKTLVMTTESDPYNWKAYGYSYPDHLWKAVFTGYVTIYVETDPINLIWHNTSANQVKNTIITHSGWPSSAVAEYKYVVYDSGLGSYVNSTSVASNPLRAFGGYHVRIYPISEGYVVGGAHQDSQAIVAREPYYESHQIVNFESVERQVAGYFKSNYGWSVSYNSTSVIGAKYYSQDYGYPSVYNNGNATLITKV</sequence>
<keyword evidence="2" id="KW-1185">Reference proteome</keyword>
<protein>
    <submittedName>
        <fullName evidence="1">Uncharacterized protein</fullName>
    </submittedName>
</protein>
<name>A0ABU3VP89_9EURY</name>
<dbReference type="Proteomes" id="UP001272052">
    <property type="component" value="Unassembled WGS sequence"/>
</dbReference>
<comment type="caution">
    <text evidence="1">The sequence shown here is derived from an EMBL/GenBank/DDBJ whole genome shotgun (WGS) entry which is preliminary data.</text>
</comment>
<evidence type="ECO:0000313" key="1">
    <source>
        <dbReference type="EMBL" id="MDV0445181.1"/>
    </source>
</evidence>
<organism evidence="1 2">
    <name type="scientific">Methanimicrococcus hacksteinii</name>
    <dbReference type="NCBI Taxonomy" id="3028293"/>
    <lineage>
        <taxon>Archaea</taxon>
        <taxon>Methanobacteriati</taxon>
        <taxon>Methanobacteriota</taxon>
        <taxon>Stenosarchaea group</taxon>
        <taxon>Methanomicrobia</taxon>
        <taxon>Methanosarcinales</taxon>
        <taxon>Methanosarcinaceae</taxon>
        <taxon>Methanimicrococcus</taxon>
    </lineage>
</organism>
<gene>
    <name evidence="1" type="ORF">MmiAt1_07380</name>
</gene>
<evidence type="ECO:0000313" key="2">
    <source>
        <dbReference type="Proteomes" id="UP001272052"/>
    </source>
</evidence>
<proteinExistence type="predicted"/>
<dbReference type="RefSeq" id="WP_318785608.1">
    <property type="nucleotide sequence ID" value="NZ_JAWDKC010000013.1"/>
</dbReference>
<reference evidence="1 2" key="1">
    <citation type="submission" date="2023-06" db="EMBL/GenBank/DDBJ databases">
        <title>Genome sequence of Methanimicrococcus sp. At1.</title>
        <authorList>
            <person name="Protasov E."/>
            <person name="Platt K."/>
            <person name="Poehlein A."/>
            <person name="Daniel R."/>
            <person name="Brune A."/>
        </authorList>
    </citation>
    <scope>NUCLEOTIDE SEQUENCE [LARGE SCALE GENOMIC DNA]</scope>
    <source>
        <strain evidence="1 2">At1</strain>
    </source>
</reference>